<keyword evidence="8" id="KW-0520">NAD</keyword>
<organism evidence="17 18">
    <name type="scientific">Acipenser oxyrinchus oxyrinchus</name>
    <dbReference type="NCBI Taxonomy" id="40147"/>
    <lineage>
        <taxon>Eukaryota</taxon>
        <taxon>Metazoa</taxon>
        <taxon>Chordata</taxon>
        <taxon>Craniata</taxon>
        <taxon>Vertebrata</taxon>
        <taxon>Euteleostomi</taxon>
        <taxon>Actinopterygii</taxon>
        <taxon>Chondrostei</taxon>
        <taxon>Acipenseriformes</taxon>
        <taxon>Acipenseridae</taxon>
        <taxon>Acipenser</taxon>
    </lineage>
</organism>
<dbReference type="PRINTS" id="PR01536">
    <property type="entry name" value="INTRLKN1R12F"/>
</dbReference>
<dbReference type="InterPro" id="IPR013151">
    <property type="entry name" value="Immunoglobulin_dom"/>
</dbReference>
<keyword evidence="9 14" id="KW-0472">Membrane</keyword>
<dbReference type="EMBL" id="JAGXEW010000009">
    <property type="protein sequence ID" value="KAK1167665.1"/>
    <property type="molecule type" value="Genomic_DNA"/>
</dbReference>
<dbReference type="FunFam" id="2.60.40.10:FF:000284">
    <property type="entry name" value="interleukin-1 receptor accessory protein-like 1"/>
    <property type="match status" value="1"/>
</dbReference>
<dbReference type="InterPro" id="IPR003599">
    <property type="entry name" value="Ig_sub"/>
</dbReference>
<feature type="domain" description="Ig-like" evidence="16">
    <location>
        <begin position="247"/>
        <end position="350"/>
    </location>
</feature>
<evidence type="ECO:0000259" key="15">
    <source>
        <dbReference type="PROSITE" id="PS50104"/>
    </source>
</evidence>
<evidence type="ECO:0000256" key="7">
    <source>
        <dbReference type="ARBA" id="ARBA00022989"/>
    </source>
</evidence>
<evidence type="ECO:0000256" key="9">
    <source>
        <dbReference type="ARBA" id="ARBA00023136"/>
    </source>
</evidence>
<feature type="transmembrane region" description="Helical" evidence="14">
    <location>
        <begin position="357"/>
        <end position="380"/>
    </location>
</feature>
<evidence type="ECO:0000256" key="12">
    <source>
        <dbReference type="ARBA" id="ARBA00023180"/>
    </source>
</evidence>
<comment type="caution">
    <text evidence="17">The sequence shown here is derived from an EMBL/GenBank/DDBJ whole genome shotgun (WGS) entry which is preliminary data.</text>
</comment>
<dbReference type="InterPro" id="IPR015621">
    <property type="entry name" value="IL-1_rcpt_fam"/>
</dbReference>
<evidence type="ECO:0000256" key="4">
    <source>
        <dbReference type="ARBA" id="ARBA00022729"/>
    </source>
</evidence>
<evidence type="ECO:0000256" key="14">
    <source>
        <dbReference type="SAM" id="Phobius"/>
    </source>
</evidence>
<dbReference type="Gene3D" id="2.60.40.10">
    <property type="entry name" value="Immunoglobulins"/>
    <property type="match status" value="3"/>
</dbReference>
<dbReference type="SMART" id="SM00408">
    <property type="entry name" value="IGc2"/>
    <property type="match status" value="2"/>
</dbReference>
<dbReference type="Pfam" id="PF00047">
    <property type="entry name" value="ig"/>
    <property type="match status" value="1"/>
</dbReference>
<evidence type="ECO:0000256" key="6">
    <source>
        <dbReference type="ARBA" id="ARBA00022801"/>
    </source>
</evidence>
<feature type="transmembrane region" description="Helical" evidence="14">
    <location>
        <begin position="20"/>
        <end position="43"/>
    </location>
</feature>
<evidence type="ECO:0000256" key="3">
    <source>
        <dbReference type="ARBA" id="ARBA00022692"/>
    </source>
</evidence>
<dbReference type="GO" id="GO:0004908">
    <property type="term" value="F:interleukin-1 receptor activity"/>
    <property type="evidence" value="ECO:0007669"/>
    <property type="project" value="InterPro"/>
</dbReference>
<feature type="domain" description="TIR" evidence="15">
    <location>
        <begin position="404"/>
        <end position="559"/>
    </location>
</feature>
<keyword evidence="18" id="KW-1185">Reference proteome</keyword>
<dbReference type="InterPro" id="IPR036179">
    <property type="entry name" value="Ig-like_dom_sf"/>
</dbReference>
<dbReference type="PANTHER" id="PTHR11890">
    <property type="entry name" value="INTERLEUKIN-1 RECEPTOR FAMILY MEMBER"/>
    <property type="match status" value="1"/>
</dbReference>
<dbReference type="InterPro" id="IPR013783">
    <property type="entry name" value="Ig-like_fold"/>
</dbReference>
<keyword evidence="7 14" id="KW-1133">Transmembrane helix</keyword>
<dbReference type="InterPro" id="IPR000157">
    <property type="entry name" value="TIR_dom"/>
</dbReference>
<dbReference type="PANTHER" id="PTHR11890:SF26">
    <property type="entry name" value="INTERLEUKIN-1 RECEPTOR TYPE 1"/>
    <property type="match status" value="1"/>
</dbReference>
<evidence type="ECO:0000313" key="17">
    <source>
        <dbReference type="EMBL" id="KAK1167665.1"/>
    </source>
</evidence>
<evidence type="ECO:0000256" key="2">
    <source>
        <dbReference type="ARBA" id="ARBA00009752"/>
    </source>
</evidence>
<dbReference type="Proteomes" id="UP001230051">
    <property type="component" value="Unassembled WGS sequence"/>
</dbReference>
<comment type="similarity">
    <text evidence="2">Belongs to the interleukin-1 receptor family.</text>
</comment>
<dbReference type="SUPFAM" id="SSF48726">
    <property type="entry name" value="Immunoglobulin"/>
    <property type="match status" value="2"/>
</dbReference>
<evidence type="ECO:0000259" key="16">
    <source>
        <dbReference type="PROSITE" id="PS50835"/>
    </source>
</evidence>
<keyword evidence="13" id="KW-0393">Immunoglobulin domain</keyword>
<dbReference type="InterPro" id="IPR007110">
    <property type="entry name" value="Ig-like_dom"/>
</dbReference>
<dbReference type="Gene3D" id="3.40.50.10140">
    <property type="entry name" value="Toll/interleukin-1 receptor homology (TIR) domain"/>
    <property type="match status" value="1"/>
</dbReference>
<evidence type="ECO:0000256" key="1">
    <source>
        <dbReference type="ARBA" id="ARBA00004479"/>
    </source>
</evidence>
<keyword evidence="5" id="KW-0677">Repeat</keyword>
<sequence>MWRFLFGRQGRKLRFISCAVFLYCRTMDTPLLIIFCTCFYMSFCDNKTENCIEMREQETYDARDGEVVRLECHINEINDNYDFNLTWYKNDNQIIDGIGQKIEEQRNVLWFLPASLSDSGNYVCEVRFPTSCYKLEMGLSVKAQGYYINNLDIVEYSKPAVIPCYILQHVVDLDKNPDVRWFKNFEPFQVNGEKIKRIENTLRISDMNHNDAGNYTCQVIFTYKGKRYTTSSNTEIALEDPKEPLTPHVIYPQNETLEVECGSEKILTCRVFIGIGEYLEPVIYWTVNNTHPEMYNEIKQLPGITKKENDTHYAELELVISEVTSDLYEVPFKCIATNAAGIDVGHLRLQPAKHRNWHLLFIVLVISVLVMLCVVIYTFFKIDIVLFYREIWNRTRTANVSDGKLYDAYVIYPKIDTLSSTRRAETFALQILPDMLENRYGYKLFLLERDQLPGEVAVHNVIDETIRKSRRLIIILTPTCFWDDHWQTTFEQQIGLHDALIRDEIKVILVEMEREINYSELPESLRYIKQKQGALRWKGHHKKLVPHNVRFWKQFRYRMPCERTYTSPFFT</sequence>
<evidence type="ECO:0000256" key="11">
    <source>
        <dbReference type="ARBA" id="ARBA00023170"/>
    </source>
</evidence>
<keyword evidence="3 14" id="KW-0812">Transmembrane</keyword>
<comment type="subcellular location">
    <subcellularLocation>
        <location evidence="1">Membrane</location>
        <topology evidence="1">Single-pass type I membrane protein</topology>
    </subcellularLocation>
</comment>
<gene>
    <name evidence="17" type="primary">IL1R1</name>
    <name evidence="17" type="ORF">AOXY_G10414</name>
</gene>
<dbReference type="InterPro" id="IPR004074">
    <property type="entry name" value="IL-1_rcpt_I/II-typ"/>
</dbReference>
<evidence type="ECO:0000256" key="10">
    <source>
        <dbReference type="ARBA" id="ARBA00023157"/>
    </source>
</evidence>
<keyword evidence="6" id="KW-0378">Hydrolase</keyword>
<evidence type="ECO:0000256" key="13">
    <source>
        <dbReference type="ARBA" id="ARBA00023319"/>
    </source>
</evidence>
<protein>
    <submittedName>
        <fullName evidence="17">Interleukin-1 receptor type 1-like isoform X1</fullName>
    </submittedName>
</protein>
<dbReference type="InterPro" id="IPR035897">
    <property type="entry name" value="Toll_tir_struct_dom_sf"/>
</dbReference>
<accession>A0AAD8DEA3</accession>
<dbReference type="AlphaFoldDB" id="A0AAD8DEA3"/>
<name>A0AAD8DEA3_ACIOX</name>
<dbReference type="FunFam" id="2.60.40.10:FF:000188">
    <property type="entry name" value="Interleukin-1 receptor accessory protein-like 1"/>
    <property type="match status" value="1"/>
</dbReference>
<evidence type="ECO:0000256" key="8">
    <source>
        <dbReference type="ARBA" id="ARBA00023027"/>
    </source>
</evidence>
<dbReference type="PRINTS" id="PR01537">
    <property type="entry name" value="INTRLKN1R1F"/>
</dbReference>
<keyword evidence="12" id="KW-0325">Glycoprotein</keyword>
<dbReference type="SUPFAM" id="SSF52200">
    <property type="entry name" value="Toll/Interleukin receptor TIR domain"/>
    <property type="match status" value="1"/>
</dbReference>
<proteinExistence type="inferred from homology"/>
<evidence type="ECO:0000313" key="18">
    <source>
        <dbReference type="Proteomes" id="UP001230051"/>
    </source>
</evidence>
<keyword evidence="10" id="KW-1015">Disulfide bond</keyword>
<evidence type="ECO:0000256" key="5">
    <source>
        <dbReference type="ARBA" id="ARBA00022737"/>
    </source>
</evidence>
<dbReference type="SMART" id="SM00409">
    <property type="entry name" value="IG"/>
    <property type="match status" value="3"/>
</dbReference>
<dbReference type="PROSITE" id="PS50835">
    <property type="entry name" value="IG_LIKE"/>
    <property type="match status" value="3"/>
</dbReference>
<dbReference type="InterPro" id="IPR013098">
    <property type="entry name" value="Ig_I-set"/>
</dbReference>
<dbReference type="Pfam" id="PF07679">
    <property type="entry name" value="I-set"/>
    <property type="match status" value="1"/>
</dbReference>
<dbReference type="GO" id="GO:0016787">
    <property type="term" value="F:hydrolase activity"/>
    <property type="evidence" value="ECO:0007669"/>
    <property type="project" value="UniProtKB-KW"/>
</dbReference>
<feature type="domain" description="Ig-like" evidence="16">
    <location>
        <begin position="162"/>
        <end position="237"/>
    </location>
</feature>
<feature type="domain" description="Ig-like" evidence="16">
    <location>
        <begin position="30"/>
        <end position="140"/>
    </location>
</feature>
<dbReference type="FunFam" id="3.40.50.10140:FF:000009">
    <property type="entry name" value="X-linked interleukin-1 receptor accessory protein-like 1"/>
    <property type="match status" value="1"/>
</dbReference>
<keyword evidence="11 17" id="KW-0675">Receptor</keyword>
<dbReference type="Pfam" id="PF01582">
    <property type="entry name" value="TIR"/>
    <property type="match status" value="1"/>
</dbReference>
<keyword evidence="4" id="KW-0732">Signal</keyword>
<dbReference type="GO" id="GO:0016020">
    <property type="term" value="C:membrane"/>
    <property type="evidence" value="ECO:0007669"/>
    <property type="project" value="UniProtKB-SubCell"/>
</dbReference>
<dbReference type="InterPro" id="IPR003598">
    <property type="entry name" value="Ig_sub2"/>
</dbReference>
<dbReference type="SMART" id="SM00255">
    <property type="entry name" value="TIR"/>
    <property type="match status" value="1"/>
</dbReference>
<reference evidence="17" key="1">
    <citation type="submission" date="2022-02" db="EMBL/GenBank/DDBJ databases">
        <title>Atlantic sturgeon de novo genome assembly.</title>
        <authorList>
            <person name="Stock M."/>
            <person name="Klopp C."/>
            <person name="Guiguen Y."/>
            <person name="Cabau C."/>
            <person name="Parinello H."/>
            <person name="Santidrian Yebra-Pimentel E."/>
            <person name="Kuhl H."/>
            <person name="Dirks R.P."/>
            <person name="Guessner J."/>
            <person name="Wuertz S."/>
            <person name="Du K."/>
            <person name="Schartl M."/>
        </authorList>
    </citation>
    <scope>NUCLEOTIDE SEQUENCE</scope>
    <source>
        <strain evidence="17">STURGEONOMICS-FGT-2020</strain>
        <tissue evidence="17">Whole blood</tissue>
    </source>
</reference>
<dbReference type="PROSITE" id="PS50104">
    <property type="entry name" value="TIR"/>
    <property type="match status" value="1"/>
</dbReference>